<dbReference type="RefSeq" id="XP_022656266.1">
    <property type="nucleotide sequence ID" value="XM_022800531.1"/>
</dbReference>
<dbReference type="InParanoid" id="A0A7M7MEK7"/>
<dbReference type="KEGG" id="vde:111248345"/>
<protein>
    <recommendedName>
        <fullName evidence="2">ZSWIM3 N-terminal domain-containing protein</fullName>
    </recommendedName>
</protein>
<dbReference type="OrthoDB" id="124789at2759"/>
<dbReference type="InterPro" id="IPR048325">
    <property type="entry name" value="ZSWIM3_N"/>
</dbReference>
<dbReference type="PANTHER" id="PTHR47086:SF4">
    <property type="entry name" value="BTB DOMAIN-CONTAINING PROTEIN"/>
    <property type="match status" value="1"/>
</dbReference>
<evidence type="ECO:0000256" key="1">
    <source>
        <dbReference type="SAM" id="MobiDB-lite"/>
    </source>
</evidence>
<sequence length="551" mass="61028">MATQIARRDGSHTFLPIVLMKSPTQTPVVTDPESTSVVKEEILSPIPEITFINATDTHEAAAKLAPQPQQIRVMVQIPPERSRSPPSTAPEFCVDTTKAIYPGLHLGATFSSYQDLTNLVAKFQMAKGVHLYVRSSRKLYPALNHMGEVIRDYNHSLIFAEVYYACTRGGRRFARRIGGDAEFRNCPFNIKIRLTRDGKHLYIRDICPAHNHVLERGVVPRPVTHAPQALDDIGQRPRIKIMKPPSILTRHPIIHTLVRGESTSDVNGACSRQVILVPTTSIRSPLTGQMVVPLTVAPAAKPTGPTMTSISAATPSKTAVVASAIRTHVSTTTVPTDARTRIHAAVTAIQNLAPVRVKEEPKDVDVGNNDCASCEPVYQDTPSQVDDQASYVFKTEATDEVVEQSVFDADTDCVMESEEKIVPDDGESVEDDTANEFSADLDLDDEQTDGSSELAKRPRMTRTLPCPDDRFVMSRQNILDTMKFCCECGTRVSERYYTDKPDRLAVTLVCEEGHTVDWILQKIIRKKIPYQVRLSDFLPMSSVQAVDAVQR</sequence>
<evidence type="ECO:0000313" key="4">
    <source>
        <dbReference type="Proteomes" id="UP000594260"/>
    </source>
</evidence>
<dbReference type="RefSeq" id="XP_022656265.1">
    <property type="nucleotide sequence ID" value="XM_022800530.1"/>
</dbReference>
<dbReference type="EnsemblMetazoa" id="XM_022800530">
    <property type="protein sequence ID" value="XP_022656265"/>
    <property type="gene ID" value="LOC111248345"/>
</dbReference>
<feature type="region of interest" description="Disordered" evidence="1">
    <location>
        <begin position="437"/>
        <end position="458"/>
    </location>
</feature>
<reference evidence="3" key="1">
    <citation type="submission" date="2021-01" db="UniProtKB">
        <authorList>
            <consortium name="EnsemblMetazoa"/>
        </authorList>
    </citation>
    <scope>IDENTIFICATION</scope>
</reference>
<dbReference type="InterPro" id="IPR040854">
    <property type="entry name" value="ZSWIM9"/>
</dbReference>
<dbReference type="AlphaFoldDB" id="A0A7M7MEK7"/>
<feature type="domain" description="ZSWIM3 N-terminal" evidence="2">
    <location>
        <begin position="105"/>
        <end position="212"/>
    </location>
</feature>
<evidence type="ECO:0000313" key="3">
    <source>
        <dbReference type="EnsemblMetazoa" id="XP_022656265"/>
    </source>
</evidence>
<organism evidence="3 4">
    <name type="scientific">Varroa destructor</name>
    <name type="common">Honeybee mite</name>
    <dbReference type="NCBI Taxonomy" id="109461"/>
    <lineage>
        <taxon>Eukaryota</taxon>
        <taxon>Metazoa</taxon>
        <taxon>Ecdysozoa</taxon>
        <taxon>Arthropoda</taxon>
        <taxon>Chelicerata</taxon>
        <taxon>Arachnida</taxon>
        <taxon>Acari</taxon>
        <taxon>Parasitiformes</taxon>
        <taxon>Mesostigmata</taxon>
        <taxon>Gamasina</taxon>
        <taxon>Dermanyssoidea</taxon>
        <taxon>Varroidae</taxon>
        <taxon>Varroa</taxon>
    </lineage>
</organism>
<accession>A0A7M7MEK7</accession>
<dbReference type="GeneID" id="111248345"/>
<dbReference type="PANTHER" id="PTHR47086">
    <property type="entry name" value="BTB DOMAIN-CONTAINING PROTEIN"/>
    <property type="match status" value="1"/>
</dbReference>
<dbReference type="EnsemblMetazoa" id="XM_022800531">
    <property type="protein sequence ID" value="XP_022656266"/>
    <property type="gene ID" value="LOC111248345"/>
</dbReference>
<evidence type="ECO:0000259" key="2">
    <source>
        <dbReference type="Pfam" id="PF21599"/>
    </source>
</evidence>
<proteinExistence type="predicted"/>
<dbReference type="Proteomes" id="UP000594260">
    <property type="component" value="Unplaced"/>
</dbReference>
<keyword evidence="4" id="KW-1185">Reference proteome</keyword>
<name>A0A7M7MEK7_VARDE</name>
<feature type="compositionally biased region" description="Acidic residues" evidence="1">
    <location>
        <begin position="437"/>
        <end position="448"/>
    </location>
</feature>
<dbReference type="Pfam" id="PF21599">
    <property type="entry name" value="ZSWIM3_N"/>
    <property type="match status" value="1"/>
</dbReference>